<evidence type="ECO:0000313" key="2">
    <source>
        <dbReference type="Proteomes" id="UP000297706"/>
    </source>
</evidence>
<reference evidence="1 2" key="1">
    <citation type="submission" date="2018-02" db="EMBL/GenBank/DDBJ databases">
        <title>A novel lanthanide dependent methylotroph, Methylotenera sp. La3113.</title>
        <authorList>
            <person name="Lv H."/>
            <person name="Tani A."/>
        </authorList>
    </citation>
    <scope>NUCLEOTIDE SEQUENCE [LARGE SCALE GENOMIC DNA]</scope>
    <source>
        <strain evidence="1 2">La3113</strain>
    </source>
</reference>
<dbReference type="AlphaFoldDB" id="A0A4Y9VUD8"/>
<dbReference type="InterPro" id="IPR053575">
    <property type="entry name" value="Retron_Ec78_HNH_endo"/>
</dbReference>
<accession>A0A4Y9VUD8</accession>
<evidence type="ECO:0000313" key="1">
    <source>
        <dbReference type="EMBL" id="TFW72287.1"/>
    </source>
</evidence>
<protein>
    <submittedName>
        <fullName evidence="1">TIGR02646 family protein</fullName>
    </submittedName>
</protein>
<keyword evidence="2" id="KW-1185">Reference proteome</keyword>
<gene>
    <name evidence="1" type="ORF">C3Y98_04065</name>
</gene>
<dbReference type="NCBIfam" id="TIGR02646">
    <property type="entry name" value="retron system putative HNH endonuclease"/>
    <property type="match status" value="1"/>
</dbReference>
<dbReference type="Proteomes" id="UP000297706">
    <property type="component" value="Unassembled WGS sequence"/>
</dbReference>
<dbReference type="RefSeq" id="WP_135276830.1">
    <property type="nucleotide sequence ID" value="NZ_PQVH01000006.1"/>
</dbReference>
<name>A0A4Y9VUD8_9PROT</name>
<organism evidence="1 2">
    <name type="scientific">Methylotenera oryzisoli</name>
    <dbReference type="NCBI Taxonomy" id="2080758"/>
    <lineage>
        <taxon>Bacteria</taxon>
        <taxon>Pseudomonadati</taxon>
        <taxon>Pseudomonadota</taxon>
        <taxon>Betaproteobacteria</taxon>
        <taxon>Nitrosomonadales</taxon>
        <taxon>Methylophilaceae</taxon>
        <taxon>Methylotenera</taxon>
    </lineage>
</organism>
<dbReference type="Gene3D" id="1.10.30.50">
    <property type="match status" value="1"/>
</dbReference>
<dbReference type="OrthoDB" id="4427988at2"/>
<dbReference type="EMBL" id="PQVH01000006">
    <property type="protein sequence ID" value="TFW72287.1"/>
    <property type="molecule type" value="Genomic_DNA"/>
</dbReference>
<dbReference type="NCBIfam" id="NF041761">
    <property type="entry name" value="PtuB"/>
    <property type="match status" value="1"/>
</dbReference>
<sequence>MHKLIRGAAPRCLAKFQHGRDNWGNVDSSSKSEIWIELETMQGARCAYCESDISIGKKHIEHFRQKGRDPKVTFDWSNLFGSCMRKNSCGKHKDEIPLYDSANLIKPDNEDPEIFLVFSADGSVHPRANISEQDFLRAKETIRIFNLDDPLQQIRKSAVCGYVQTAEVLYKLASELPEENVMELLLEEINKTANLPFCTAIKHVLLNQA</sequence>
<proteinExistence type="predicted"/>
<comment type="caution">
    <text evidence="1">The sequence shown here is derived from an EMBL/GenBank/DDBJ whole genome shotgun (WGS) entry which is preliminary data.</text>
</comment>
<dbReference type="InterPro" id="IPR013467">
    <property type="entry name" value="HNH78-like"/>
</dbReference>